<feature type="region of interest" description="Disordered" evidence="1">
    <location>
        <begin position="38"/>
        <end position="93"/>
    </location>
</feature>
<protein>
    <submittedName>
        <fullName evidence="2">Uncharacterized protein</fullName>
    </submittedName>
</protein>
<gene>
    <name evidence="2" type="ORF">PIB30_074635</name>
</gene>
<organism evidence="2 3">
    <name type="scientific">Stylosanthes scabra</name>
    <dbReference type="NCBI Taxonomy" id="79078"/>
    <lineage>
        <taxon>Eukaryota</taxon>
        <taxon>Viridiplantae</taxon>
        <taxon>Streptophyta</taxon>
        <taxon>Embryophyta</taxon>
        <taxon>Tracheophyta</taxon>
        <taxon>Spermatophyta</taxon>
        <taxon>Magnoliopsida</taxon>
        <taxon>eudicotyledons</taxon>
        <taxon>Gunneridae</taxon>
        <taxon>Pentapetalae</taxon>
        <taxon>rosids</taxon>
        <taxon>fabids</taxon>
        <taxon>Fabales</taxon>
        <taxon>Fabaceae</taxon>
        <taxon>Papilionoideae</taxon>
        <taxon>50 kb inversion clade</taxon>
        <taxon>dalbergioids sensu lato</taxon>
        <taxon>Dalbergieae</taxon>
        <taxon>Pterocarpus clade</taxon>
        <taxon>Stylosanthes</taxon>
    </lineage>
</organism>
<accession>A0ABU6VN49</accession>
<keyword evidence="3" id="KW-1185">Reference proteome</keyword>
<feature type="compositionally biased region" description="Polar residues" evidence="1">
    <location>
        <begin position="56"/>
        <end position="66"/>
    </location>
</feature>
<dbReference type="Proteomes" id="UP001341840">
    <property type="component" value="Unassembled WGS sequence"/>
</dbReference>
<evidence type="ECO:0000313" key="2">
    <source>
        <dbReference type="EMBL" id="MED6175027.1"/>
    </source>
</evidence>
<sequence>MASYVRLSNKEARIGRTPTLYVGSARYTWSQNSLPLRISTQQGHTQAPANPRPAWSSYSRQKSSSGDPMPMRQDSMPRRGKLKTETEAAVSHA</sequence>
<proteinExistence type="predicted"/>
<comment type="caution">
    <text evidence="2">The sequence shown here is derived from an EMBL/GenBank/DDBJ whole genome shotgun (WGS) entry which is preliminary data.</text>
</comment>
<name>A0ABU6VN49_9FABA</name>
<evidence type="ECO:0000313" key="3">
    <source>
        <dbReference type="Proteomes" id="UP001341840"/>
    </source>
</evidence>
<dbReference type="EMBL" id="JASCZI010151967">
    <property type="protein sequence ID" value="MED6175027.1"/>
    <property type="molecule type" value="Genomic_DNA"/>
</dbReference>
<evidence type="ECO:0000256" key="1">
    <source>
        <dbReference type="SAM" id="MobiDB-lite"/>
    </source>
</evidence>
<reference evidence="2 3" key="1">
    <citation type="journal article" date="2023" name="Plants (Basel)">
        <title>Bridging the Gap: Combining Genomics and Transcriptomics Approaches to Understand Stylosanthes scabra, an Orphan Legume from the Brazilian Caatinga.</title>
        <authorList>
            <person name="Ferreira-Neto J.R.C."/>
            <person name="da Silva M.D."/>
            <person name="Binneck E."/>
            <person name="de Melo N.F."/>
            <person name="da Silva R.H."/>
            <person name="de Melo A.L.T.M."/>
            <person name="Pandolfi V."/>
            <person name="Bustamante F.O."/>
            <person name="Brasileiro-Vidal A.C."/>
            <person name="Benko-Iseppon A.M."/>
        </authorList>
    </citation>
    <scope>NUCLEOTIDE SEQUENCE [LARGE SCALE GENOMIC DNA]</scope>
    <source>
        <tissue evidence="2">Leaves</tissue>
    </source>
</reference>
<feature type="compositionally biased region" description="Polar residues" evidence="1">
    <location>
        <begin position="38"/>
        <end position="48"/>
    </location>
</feature>